<comment type="similarity">
    <text evidence="2">Belongs to the uracil-DNA glycosylase (UDG) superfamily. SMUG1 family.</text>
</comment>
<dbReference type="FunCoup" id="A0A6P8IQE0">
    <property type="interactions" value="1921"/>
</dbReference>
<dbReference type="Pfam" id="PF03167">
    <property type="entry name" value="UDG"/>
    <property type="match status" value="1"/>
</dbReference>
<dbReference type="PANTHER" id="PTHR13235">
    <property type="entry name" value="SINGLE-STRAND SELECTIVE MONOFUNCTIONAL URACIL DNA GLYCOSYLASE"/>
    <property type="match status" value="1"/>
</dbReference>
<keyword evidence="7" id="KW-0539">Nucleus</keyword>
<dbReference type="PANTHER" id="PTHR13235:SF2">
    <property type="entry name" value="SINGLE-STRAND SELECTIVE MONOFUNCTIONAL URACIL DNA GLYCOSYLASE"/>
    <property type="match status" value="1"/>
</dbReference>
<dbReference type="GO" id="GO:0006284">
    <property type="term" value="P:base-excision repair"/>
    <property type="evidence" value="ECO:0007669"/>
    <property type="project" value="InterPro"/>
</dbReference>
<dbReference type="SUPFAM" id="SSF52141">
    <property type="entry name" value="Uracil-DNA glycosylase-like"/>
    <property type="match status" value="1"/>
</dbReference>
<evidence type="ECO:0000256" key="4">
    <source>
        <dbReference type="ARBA" id="ARBA00022801"/>
    </source>
</evidence>
<comment type="subcellular location">
    <subcellularLocation>
        <location evidence="1">Nucleus</location>
    </subcellularLocation>
</comment>
<evidence type="ECO:0000256" key="1">
    <source>
        <dbReference type="ARBA" id="ARBA00004123"/>
    </source>
</evidence>
<dbReference type="KEGG" id="aten:116303265"/>
<dbReference type="GO" id="GO:0005634">
    <property type="term" value="C:nucleus"/>
    <property type="evidence" value="ECO:0007669"/>
    <property type="project" value="UniProtKB-SubCell"/>
</dbReference>
<keyword evidence="3" id="KW-0227">DNA damage</keyword>
<gene>
    <name evidence="10" type="primary">LOC116303265</name>
</gene>
<dbReference type="InterPro" id="IPR005122">
    <property type="entry name" value="Uracil-DNA_glycosylase-like"/>
</dbReference>
<evidence type="ECO:0000256" key="2">
    <source>
        <dbReference type="ARBA" id="ARBA00007889"/>
    </source>
</evidence>
<dbReference type="Gene3D" id="3.40.470.10">
    <property type="entry name" value="Uracil-DNA glycosylase-like domain"/>
    <property type="match status" value="1"/>
</dbReference>
<evidence type="ECO:0000313" key="10">
    <source>
        <dbReference type="RefSeq" id="XP_031568640.1"/>
    </source>
</evidence>
<dbReference type="CDD" id="cd19374">
    <property type="entry name" value="UDG-F3_SMUG1-like"/>
    <property type="match status" value="1"/>
</dbReference>
<dbReference type="FunFam" id="3.40.470.10:FF:000005">
    <property type="entry name" value="Single-strand selective monofunctional uracil DNA glycosylase"/>
    <property type="match status" value="1"/>
</dbReference>
<reference evidence="10" key="1">
    <citation type="submission" date="2025-08" db="UniProtKB">
        <authorList>
            <consortium name="RefSeq"/>
        </authorList>
    </citation>
    <scope>IDENTIFICATION</scope>
    <source>
        <tissue evidence="10">Tentacle</tissue>
    </source>
</reference>
<dbReference type="AlphaFoldDB" id="A0A6P8IQE0"/>
<dbReference type="InParanoid" id="A0A6P8IQE0"/>
<proteinExistence type="inferred from homology"/>
<evidence type="ECO:0000256" key="5">
    <source>
        <dbReference type="ARBA" id="ARBA00023125"/>
    </source>
</evidence>
<keyword evidence="4" id="KW-0378">Hydrolase</keyword>
<dbReference type="OrthoDB" id="408702at2759"/>
<dbReference type="GO" id="GO:0003677">
    <property type="term" value="F:DNA binding"/>
    <property type="evidence" value="ECO:0007669"/>
    <property type="project" value="UniProtKB-KW"/>
</dbReference>
<evidence type="ECO:0000259" key="8">
    <source>
        <dbReference type="Pfam" id="PF03167"/>
    </source>
</evidence>
<dbReference type="GO" id="GO:0017065">
    <property type="term" value="F:single-strand selective uracil DNA N-glycosylase activity"/>
    <property type="evidence" value="ECO:0007669"/>
    <property type="project" value="InterPro"/>
</dbReference>
<accession>A0A6P8IQE0</accession>
<dbReference type="RefSeq" id="XP_031568640.1">
    <property type="nucleotide sequence ID" value="XM_031712780.1"/>
</dbReference>
<evidence type="ECO:0000256" key="6">
    <source>
        <dbReference type="ARBA" id="ARBA00023204"/>
    </source>
</evidence>
<dbReference type="GO" id="GO:0000703">
    <property type="term" value="F:oxidized pyrimidine nucleobase lesion DNA N-glycosylase activity"/>
    <property type="evidence" value="ECO:0007669"/>
    <property type="project" value="TreeGrafter"/>
</dbReference>
<sequence>MAASKKRRVEECISERFLDTEYNLSENLSKLCFLPSVSYVYNPLKYAREPHCNYIRKYCRSTKTVLFVGMNPGPFGMAQNGVPFGDPKYVKEWLEVEGNVEKPPKEHPKRPILGLDSTRSEVSGTRFWGFLEKHSVTPENFFASCFVHNYCPLVFMTVTGKNITPNNIPANQRKELFKFCDQALIDAVDLLGVEFVVCIGKFVEGRCKILFKEHEVKICSLMHPSPANPRANASWEKIALEQLERCGVMTYIRVKH</sequence>
<evidence type="ECO:0000313" key="9">
    <source>
        <dbReference type="Proteomes" id="UP000515163"/>
    </source>
</evidence>
<evidence type="ECO:0000256" key="3">
    <source>
        <dbReference type="ARBA" id="ARBA00022763"/>
    </source>
</evidence>
<organism evidence="9 10">
    <name type="scientific">Actinia tenebrosa</name>
    <name type="common">Australian red waratah sea anemone</name>
    <dbReference type="NCBI Taxonomy" id="6105"/>
    <lineage>
        <taxon>Eukaryota</taxon>
        <taxon>Metazoa</taxon>
        <taxon>Cnidaria</taxon>
        <taxon>Anthozoa</taxon>
        <taxon>Hexacorallia</taxon>
        <taxon>Actiniaria</taxon>
        <taxon>Actiniidae</taxon>
        <taxon>Actinia</taxon>
    </lineage>
</organism>
<keyword evidence="5" id="KW-0238">DNA-binding</keyword>
<keyword evidence="6" id="KW-0234">DNA repair</keyword>
<evidence type="ECO:0000256" key="7">
    <source>
        <dbReference type="ARBA" id="ARBA00023242"/>
    </source>
</evidence>
<dbReference type="GeneID" id="116303265"/>
<dbReference type="Proteomes" id="UP000515163">
    <property type="component" value="Unplaced"/>
</dbReference>
<feature type="domain" description="Uracil-DNA glycosylase-like" evidence="8">
    <location>
        <begin position="58"/>
        <end position="236"/>
    </location>
</feature>
<name>A0A6P8IQE0_ACTTE</name>
<protein>
    <submittedName>
        <fullName evidence="10">Single-strand selective monofunctional uracil DNA glycosylase-like</fullName>
    </submittedName>
</protein>
<dbReference type="InterPro" id="IPR039134">
    <property type="entry name" value="SMUG1"/>
</dbReference>
<dbReference type="InterPro" id="IPR036895">
    <property type="entry name" value="Uracil-DNA_glycosylase-like_sf"/>
</dbReference>
<keyword evidence="9" id="KW-1185">Reference proteome</keyword>